<evidence type="ECO:0000313" key="4">
    <source>
        <dbReference type="EMBL" id="BBL72695.1"/>
    </source>
</evidence>
<keyword evidence="5" id="KW-1185">Reference proteome</keyword>
<dbReference type="RefSeq" id="WP_246598912.1">
    <property type="nucleotide sequence ID" value="NZ_AP019782.1"/>
</dbReference>
<organism evidence="4 5">
    <name type="scientific">Methylogaea oryzae</name>
    <dbReference type="NCBI Taxonomy" id="1295382"/>
    <lineage>
        <taxon>Bacteria</taxon>
        <taxon>Pseudomonadati</taxon>
        <taxon>Pseudomonadota</taxon>
        <taxon>Gammaproteobacteria</taxon>
        <taxon>Methylococcales</taxon>
        <taxon>Methylococcaceae</taxon>
        <taxon>Methylogaea</taxon>
    </lineage>
</organism>
<dbReference type="AlphaFoldDB" id="A0A8D4VRA8"/>
<dbReference type="NCBIfam" id="TIGR00546">
    <property type="entry name" value="lnt"/>
    <property type="match status" value="1"/>
</dbReference>
<dbReference type="InterPro" id="IPR004563">
    <property type="entry name" value="Apolipo_AcylTrfase"/>
</dbReference>
<feature type="transmembrane region" description="Helical" evidence="2">
    <location>
        <begin position="125"/>
        <end position="146"/>
    </location>
</feature>
<dbReference type="InterPro" id="IPR045378">
    <property type="entry name" value="LNT_N"/>
</dbReference>
<comment type="similarity">
    <text evidence="1 2">Belongs to the CN hydrolase family. Apolipoprotein N-acyltransferase subfamily.</text>
</comment>
<comment type="subcellular location">
    <subcellularLocation>
        <location evidence="2">Cell membrane</location>
        <topology evidence="2">Multi-pass membrane protein</topology>
    </subcellularLocation>
</comment>
<keyword evidence="2" id="KW-0012">Acyltransferase</keyword>
<protein>
    <recommendedName>
        <fullName evidence="2">Apolipoprotein N-acyltransferase</fullName>
        <shortName evidence="2">ALP N-acyltransferase</shortName>
        <ecNumber evidence="2">2.3.1.269</ecNumber>
    </recommendedName>
</protein>
<feature type="transmembrane region" description="Helical" evidence="2">
    <location>
        <begin position="61"/>
        <end position="79"/>
    </location>
</feature>
<dbReference type="EC" id="2.3.1.269" evidence="2"/>
<comment type="pathway">
    <text evidence="2">Protein modification; lipoprotein biosynthesis (N-acyl transfer).</text>
</comment>
<dbReference type="Pfam" id="PF00795">
    <property type="entry name" value="CN_hydrolase"/>
    <property type="match status" value="1"/>
</dbReference>
<evidence type="ECO:0000256" key="2">
    <source>
        <dbReference type="HAMAP-Rule" id="MF_01148"/>
    </source>
</evidence>
<gene>
    <name evidence="2 4" type="primary">lnt</name>
    <name evidence="4" type="ORF">MoryE10_33010</name>
</gene>
<sequence length="511" mass="55353">MHNKMPFPTTAQRRLIDLLALSAGLAFPFAFAPYEQSWLAVAALAVLFAVWHGASPKRAAWRGYLFGLGQFGFGVSWVYVSMHEFGGASPFAAGLLTALFVAFFALYPALAGYLSRRWSTARPALNLLALSPLLWVLVEWFRGWFLTGFPWLQIAYSQVSSPLGKLAPLAGVYGVGCLAAMVAAGLAAFVCLPGTGRRLWPIAAGLLCLAAAKLPAGQWTEPAGPALPVALVQGNIAQQLKFVPGQQWRILERYVELTEDHWDAKVIVWPETAVPAFYHQLADTFFARLTEAAKLHESSLLVGVPVGDADGGPQYYNGLVSIGGDRPAAYRKRHLVPFGEFLPLKPVLGFILDILQIPLSDFSAGDARQPLLQAGGWPLMATVCYEDAFGNEGRVGLPEAAYLVNVSNDAWFGDSIAPHQHLQMARMRALETGRYMLRATNTGVTAVIGPDGKVVKQLPQFESAVLTADIEPRSGATPYVRYGDGPVVWVLLIALGILLAVRRRAAPAKEF</sequence>
<keyword evidence="2" id="KW-0808">Transferase</keyword>
<dbReference type="Proteomes" id="UP000824988">
    <property type="component" value="Chromosome"/>
</dbReference>
<feature type="transmembrane region" description="Helical" evidence="2">
    <location>
        <begin position="37"/>
        <end position="54"/>
    </location>
</feature>
<comment type="catalytic activity">
    <reaction evidence="2">
        <text>N-terminal S-1,2-diacyl-sn-glyceryl-L-cysteinyl-[lipoprotein] + a glycerophospholipid = N-acyl-S-1,2-diacyl-sn-glyceryl-L-cysteinyl-[lipoprotein] + a 2-acyl-sn-glycero-3-phospholipid + H(+)</text>
        <dbReference type="Rhea" id="RHEA:48228"/>
        <dbReference type="Rhea" id="RHEA-COMP:14681"/>
        <dbReference type="Rhea" id="RHEA-COMP:14684"/>
        <dbReference type="ChEBI" id="CHEBI:15378"/>
        <dbReference type="ChEBI" id="CHEBI:136912"/>
        <dbReference type="ChEBI" id="CHEBI:140656"/>
        <dbReference type="ChEBI" id="CHEBI:140657"/>
        <dbReference type="ChEBI" id="CHEBI:140660"/>
        <dbReference type="EC" id="2.3.1.269"/>
    </reaction>
</comment>
<dbReference type="GO" id="GO:0005886">
    <property type="term" value="C:plasma membrane"/>
    <property type="evidence" value="ECO:0007669"/>
    <property type="project" value="UniProtKB-SubCell"/>
</dbReference>
<dbReference type="HAMAP" id="MF_01148">
    <property type="entry name" value="Lnt"/>
    <property type="match status" value="1"/>
</dbReference>
<dbReference type="UniPathway" id="UPA00666"/>
<dbReference type="PROSITE" id="PS50263">
    <property type="entry name" value="CN_HYDROLASE"/>
    <property type="match status" value="1"/>
</dbReference>
<comment type="function">
    <text evidence="2">Catalyzes the phospholipid dependent N-acylation of the N-terminal cysteine of apolipoprotein, the last step in lipoprotein maturation.</text>
</comment>
<feature type="transmembrane region" description="Helical" evidence="2">
    <location>
        <begin position="91"/>
        <end position="113"/>
    </location>
</feature>
<dbReference type="GO" id="GO:0016410">
    <property type="term" value="F:N-acyltransferase activity"/>
    <property type="evidence" value="ECO:0007669"/>
    <property type="project" value="UniProtKB-UniRule"/>
</dbReference>
<feature type="transmembrane region" description="Helical" evidence="2">
    <location>
        <begin position="479"/>
        <end position="501"/>
    </location>
</feature>
<feature type="domain" description="CN hydrolase" evidence="3">
    <location>
        <begin position="232"/>
        <end position="472"/>
    </location>
</feature>
<dbReference type="Pfam" id="PF20154">
    <property type="entry name" value="LNT_N"/>
    <property type="match status" value="1"/>
</dbReference>
<accession>A0A8D4VRA8</accession>
<reference evidence="4" key="1">
    <citation type="submission" date="2019-06" db="EMBL/GenBank/DDBJ databases">
        <title>Complete genome sequence of Methylogaea oryzae strain JCM16910.</title>
        <authorList>
            <person name="Asakawa S."/>
        </authorList>
    </citation>
    <scope>NUCLEOTIDE SEQUENCE</scope>
    <source>
        <strain evidence="4">E10</strain>
    </source>
</reference>
<dbReference type="CDD" id="cd07571">
    <property type="entry name" value="ALP_N-acyl_transferase"/>
    <property type="match status" value="1"/>
</dbReference>
<proteinExistence type="inferred from homology"/>
<keyword evidence="2" id="KW-1133">Transmembrane helix</keyword>
<dbReference type="PANTHER" id="PTHR38686">
    <property type="entry name" value="APOLIPOPROTEIN N-ACYLTRANSFERASE"/>
    <property type="match status" value="1"/>
</dbReference>
<dbReference type="EMBL" id="AP019782">
    <property type="protein sequence ID" value="BBL72695.1"/>
    <property type="molecule type" value="Genomic_DNA"/>
</dbReference>
<feature type="transmembrane region" description="Helical" evidence="2">
    <location>
        <begin position="199"/>
        <end position="216"/>
    </location>
</feature>
<evidence type="ECO:0000259" key="3">
    <source>
        <dbReference type="PROSITE" id="PS50263"/>
    </source>
</evidence>
<feature type="transmembrane region" description="Helical" evidence="2">
    <location>
        <begin position="15"/>
        <end position="31"/>
    </location>
</feature>
<evidence type="ECO:0000256" key="1">
    <source>
        <dbReference type="ARBA" id="ARBA00010065"/>
    </source>
</evidence>
<keyword evidence="2" id="KW-0812">Transmembrane</keyword>
<evidence type="ECO:0000313" key="5">
    <source>
        <dbReference type="Proteomes" id="UP000824988"/>
    </source>
</evidence>
<dbReference type="PANTHER" id="PTHR38686:SF1">
    <property type="entry name" value="APOLIPOPROTEIN N-ACYLTRANSFERASE"/>
    <property type="match status" value="1"/>
</dbReference>
<name>A0A8D4VRA8_9GAMM</name>
<dbReference type="GO" id="GO:0042158">
    <property type="term" value="P:lipoprotein biosynthetic process"/>
    <property type="evidence" value="ECO:0007669"/>
    <property type="project" value="UniProtKB-UniRule"/>
</dbReference>
<feature type="transmembrane region" description="Helical" evidence="2">
    <location>
        <begin position="166"/>
        <end position="192"/>
    </location>
</feature>
<dbReference type="InterPro" id="IPR003010">
    <property type="entry name" value="C-N_Hydrolase"/>
</dbReference>
<keyword evidence="2" id="KW-1003">Cell membrane</keyword>
<dbReference type="KEGG" id="moz:MoryE10_33010"/>
<keyword evidence="2" id="KW-0472">Membrane</keyword>